<dbReference type="InterPro" id="IPR044651">
    <property type="entry name" value="OTSB-like"/>
</dbReference>
<keyword evidence="6" id="KW-1185">Reference proteome</keyword>
<reference evidence="4 6" key="1">
    <citation type="journal article" date="2008" name="Science">
        <title>The Physcomitrella genome reveals evolutionary insights into the conquest of land by plants.</title>
        <authorList>
            <person name="Rensing S."/>
            <person name="Lang D."/>
            <person name="Zimmer A."/>
            <person name="Terry A."/>
            <person name="Salamov A."/>
            <person name="Shapiro H."/>
            <person name="Nishiyama T."/>
            <person name="Perroud P.-F."/>
            <person name="Lindquist E."/>
            <person name="Kamisugi Y."/>
            <person name="Tanahashi T."/>
            <person name="Sakakibara K."/>
            <person name="Fujita T."/>
            <person name="Oishi K."/>
            <person name="Shin-I T."/>
            <person name="Kuroki Y."/>
            <person name="Toyoda A."/>
            <person name="Suzuki Y."/>
            <person name="Hashimoto A."/>
            <person name="Yamaguchi K."/>
            <person name="Sugano A."/>
            <person name="Kohara Y."/>
            <person name="Fujiyama A."/>
            <person name="Anterola A."/>
            <person name="Aoki S."/>
            <person name="Ashton N."/>
            <person name="Barbazuk W.B."/>
            <person name="Barker E."/>
            <person name="Bennetzen J."/>
            <person name="Bezanilla M."/>
            <person name="Blankenship R."/>
            <person name="Cho S.H."/>
            <person name="Dutcher S."/>
            <person name="Estelle M."/>
            <person name="Fawcett J.A."/>
            <person name="Gundlach H."/>
            <person name="Hanada K."/>
            <person name="Heyl A."/>
            <person name="Hicks K.A."/>
            <person name="Hugh J."/>
            <person name="Lohr M."/>
            <person name="Mayer K."/>
            <person name="Melkozernov A."/>
            <person name="Murata T."/>
            <person name="Nelson D."/>
            <person name="Pils B."/>
            <person name="Prigge M."/>
            <person name="Reiss B."/>
            <person name="Renner T."/>
            <person name="Rombauts S."/>
            <person name="Rushton P."/>
            <person name="Sanderfoot A."/>
            <person name="Schween G."/>
            <person name="Shiu S.-H."/>
            <person name="Stueber K."/>
            <person name="Theodoulou F.L."/>
            <person name="Tu H."/>
            <person name="Van de Peer Y."/>
            <person name="Verrier P.J."/>
            <person name="Waters E."/>
            <person name="Wood A."/>
            <person name="Yang L."/>
            <person name="Cove D."/>
            <person name="Cuming A."/>
            <person name="Hasebe M."/>
            <person name="Lucas S."/>
            <person name="Mishler D.B."/>
            <person name="Reski R."/>
            <person name="Grigoriev I."/>
            <person name="Quatrano R.S."/>
            <person name="Boore J.L."/>
        </authorList>
    </citation>
    <scope>NUCLEOTIDE SEQUENCE [LARGE SCALE GENOMIC DNA]</scope>
    <source>
        <strain evidence="5 6">cv. Gransden 2004</strain>
    </source>
</reference>
<gene>
    <name evidence="4" type="ORF">PHYPA_015929</name>
</gene>
<evidence type="ECO:0000256" key="2">
    <source>
        <dbReference type="ARBA" id="ARBA00001968"/>
    </source>
</evidence>
<comment type="cofactor">
    <cofactor evidence="2">
        <name>a divalent metal cation</name>
        <dbReference type="ChEBI" id="CHEBI:60240"/>
    </cofactor>
</comment>
<organism evidence="4">
    <name type="scientific">Physcomitrium patens</name>
    <name type="common">Spreading-leaved earth moss</name>
    <name type="synonym">Physcomitrella patens</name>
    <dbReference type="NCBI Taxonomy" id="3218"/>
    <lineage>
        <taxon>Eukaryota</taxon>
        <taxon>Viridiplantae</taxon>
        <taxon>Streptophyta</taxon>
        <taxon>Embryophyta</taxon>
        <taxon>Bryophyta</taxon>
        <taxon>Bryophytina</taxon>
        <taxon>Bryopsida</taxon>
        <taxon>Funariidae</taxon>
        <taxon>Funariales</taxon>
        <taxon>Funariaceae</taxon>
        <taxon>Physcomitrium</taxon>
    </lineage>
</organism>
<dbReference type="AlphaFoldDB" id="A0A2K1JPT6"/>
<dbReference type="InterPro" id="IPR023214">
    <property type="entry name" value="HAD_sf"/>
</dbReference>
<name>A0A2K1JPT6_PHYPA</name>
<dbReference type="Gene3D" id="3.30.70.1020">
    <property type="entry name" value="Trehalose-6-phosphate phosphatase related protein, domain 2"/>
    <property type="match status" value="1"/>
</dbReference>
<protein>
    <submittedName>
        <fullName evidence="4 5">Uncharacterized protein</fullName>
    </submittedName>
</protein>
<dbReference type="PaxDb" id="3218-PP1S56_216V6.1"/>
<dbReference type="InParanoid" id="A0A2K1JPT6"/>
<proteinExistence type="predicted"/>
<dbReference type="InterPro" id="IPR003337">
    <property type="entry name" value="Trehalose_PPase"/>
</dbReference>
<dbReference type="PANTHER" id="PTHR43768:SF3">
    <property type="entry name" value="TREHALOSE 6-PHOSPHATE PHOSPHATASE"/>
    <property type="match status" value="1"/>
</dbReference>
<dbReference type="PANTHER" id="PTHR43768">
    <property type="entry name" value="TREHALOSE 6-PHOSPHATE PHOSPHATASE"/>
    <property type="match status" value="1"/>
</dbReference>
<dbReference type="EnsemblPlants" id="Pp3c12_7530V3.1">
    <property type="protein sequence ID" value="Pp3c12_7530V3.1"/>
    <property type="gene ID" value="Pp3c12_7530"/>
</dbReference>
<keyword evidence="3" id="KW-0378">Hydrolase</keyword>
<comment type="catalytic activity">
    <reaction evidence="1">
        <text>alpha,alpha-trehalose 6-phosphate + H2O = alpha,alpha-trehalose + phosphate</text>
        <dbReference type="Rhea" id="RHEA:23420"/>
        <dbReference type="ChEBI" id="CHEBI:15377"/>
        <dbReference type="ChEBI" id="CHEBI:16551"/>
        <dbReference type="ChEBI" id="CHEBI:43474"/>
        <dbReference type="ChEBI" id="CHEBI:58429"/>
        <dbReference type="EC" id="3.1.3.12"/>
    </reaction>
</comment>
<evidence type="ECO:0000313" key="6">
    <source>
        <dbReference type="Proteomes" id="UP000006727"/>
    </source>
</evidence>
<dbReference type="Gramene" id="Pp3c12_7530V3.1">
    <property type="protein sequence ID" value="Pp3c12_7530V3.1"/>
    <property type="gene ID" value="Pp3c12_7530"/>
</dbReference>
<dbReference type="Pfam" id="PF02358">
    <property type="entry name" value="Trehalose_PPase"/>
    <property type="match status" value="1"/>
</dbReference>
<accession>A0A2K1JPT6</accession>
<sequence>MQKLACYAQGPLGDMGQCNESAVSARVCSTNEQTPVTVDMEAVACSTWLVSTVIDFIIGYLCESPSWGSVKVMMWVEQDTEGPLKIIFEGIVICFFYFTAHSVSGILQMQATLELATCVPTAIISGRARPKVCKFVKLSELYHARSHGMDNGSSKELKWFQGRLVSTSRQEICTSLVETTKSTKGVSVKNNKYCGTVHFPNVKEEVLHYV</sequence>
<evidence type="ECO:0000256" key="1">
    <source>
        <dbReference type="ARBA" id="ARBA00000500"/>
    </source>
</evidence>
<dbReference type="STRING" id="3218.A0A2K1JPT6"/>
<reference evidence="4 6" key="2">
    <citation type="journal article" date="2018" name="Plant J.">
        <title>The Physcomitrella patens chromosome-scale assembly reveals moss genome structure and evolution.</title>
        <authorList>
            <person name="Lang D."/>
            <person name="Ullrich K.K."/>
            <person name="Murat F."/>
            <person name="Fuchs J."/>
            <person name="Jenkins J."/>
            <person name="Haas F.B."/>
            <person name="Piednoel M."/>
            <person name="Gundlach H."/>
            <person name="Van Bel M."/>
            <person name="Meyberg R."/>
            <person name="Vives C."/>
            <person name="Morata J."/>
            <person name="Symeonidi A."/>
            <person name="Hiss M."/>
            <person name="Muchero W."/>
            <person name="Kamisugi Y."/>
            <person name="Saleh O."/>
            <person name="Blanc G."/>
            <person name="Decker E.L."/>
            <person name="van Gessel N."/>
            <person name="Grimwood J."/>
            <person name="Hayes R.D."/>
            <person name="Graham S.W."/>
            <person name="Gunter L.E."/>
            <person name="McDaniel S.F."/>
            <person name="Hoernstein S.N.W."/>
            <person name="Larsson A."/>
            <person name="Li F.W."/>
            <person name="Perroud P.F."/>
            <person name="Phillips J."/>
            <person name="Ranjan P."/>
            <person name="Rokshar D.S."/>
            <person name="Rothfels C.J."/>
            <person name="Schneider L."/>
            <person name="Shu S."/>
            <person name="Stevenson D.W."/>
            <person name="Thummler F."/>
            <person name="Tillich M."/>
            <person name="Villarreal Aguilar J.C."/>
            <person name="Widiez T."/>
            <person name="Wong G.K."/>
            <person name="Wymore A."/>
            <person name="Zhang Y."/>
            <person name="Zimmer A.D."/>
            <person name="Quatrano R.S."/>
            <person name="Mayer K.F.X."/>
            <person name="Goodstein D."/>
            <person name="Casacuberta J.M."/>
            <person name="Vandepoele K."/>
            <person name="Reski R."/>
            <person name="Cuming A.C."/>
            <person name="Tuskan G.A."/>
            <person name="Maumus F."/>
            <person name="Salse J."/>
            <person name="Schmutz J."/>
            <person name="Rensing S.A."/>
        </authorList>
    </citation>
    <scope>NUCLEOTIDE SEQUENCE [LARGE SCALE GENOMIC DNA]</scope>
    <source>
        <strain evidence="5 6">cv. Gransden 2004</strain>
    </source>
</reference>
<dbReference type="Gene3D" id="3.40.50.1000">
    <property type="entry name" value="HAD superfamily/HAD-like"/>
    <property type="match status" value="1"/>
</dbReference>
<reference evidence="5" key="3">
    <citation type="submission" date="2020-12" db="UniProtKB">
        <authorList>
            <consortium name="EnsemblPlants"/>
        </authorList>
    </citation>
    <scope>IDENTIFICATION</scope>
</reference>
<evidence type="ECO:0000313" key="4">
    <source>
        <dbReference type="EMBL" id="PNR43548.1"/>
    </source>
</evidence>
<dbReference type="Proteomes" id="UP000006727">
    <property type="component" value="Chromosome 12"/>
</dbReference>
<dbReference type="GO" id="GO:0005992">
    <property type="term" value="P:trehalose biosynthetic process"/>
    <property type="evidence" value="ECO:0007669"/>
    <property type="project" value="InterPro"/>
</dbReference>
<evidence type="ECO:0000313" key="5">
    <source>
        <dbReference type="EnsemblPlants" id="Pp3c12_7530V3.1"/>
    </source>
</evidence>
<evidence type="ECO:0000256" key="3">
    <source>
        <dbReference type="ARBA" id="ARBA00022801"/>
    </source>
</evidence>
<dbReference type="EMBL" id="ABEU02000012">
    <property type="protein sequence ID" value="PNR43548.1"/>
    <property type="molecule type" value="Genomic_DNA"/>
</dbReference>
<dbReference type="GO" id="GO:0004805">
    <property type="term" value="F:trehalose-phosphatase activity"/>
    <property type="evidence" value="ECO:0007669"/>
    <property type="project" value="UniProtKB-EC"/>
</dbReference>